<sequence>MSPPPSAWLRAEGLDVMALPTRAQGLSLHLAPGSSSGYKGVWLSGKKSKPFMAVAGVGKASRSLGKYASAVDAAVAYAKHLADPRDALAWKELCASRRVAQREEEAARRREELAAAARRRGRAVEAAGEALVLSGSNKTGYQGVQLDERKKSKRYRVEVEVKGVKVSLGRFETAVDGAVAYARHHKEQLRKEAKLDAKRRRVAGA</sequence>
<gene>
    <name evidence="1" type="ORF">AB1Y20_012303</name>
</gene>
<dbReference type="AlphaFoldDB" id="A0AB34IQZ1"/>
<dbReference type="Gene3D" id="3.30.730.10">
    <property type="entry name" value="AP2/ERF domain"/>
    <property type="match status" value="1"/>
</dbReference>
<dbReference type="EMBL" id="JBGBPQ010000021">
    <property type="protein sequence ID" value="KAL1503837.1"/>
    <property type="molecule type" value="Genomic_DNA"/>
</dbReference>
<protein>
    <recommendedName>
        <fullName evidence="3">AP2/ERF domain-containing protein</fullName>
    </recommendedName>
</protein>
<organism evidence="1 2">
    <name type="scientific">Prymnesium parvum</name>
    <name type="common">Toxic golden alga</name>
    <dbReference type="NCBI Taxonomy" id="97485"/>
    <lineage>
        <taxon>Eukaryota</taxon>
        <taxon>Haptista</taxon>
        <taxon>Haptophyta</taxon>
        <taxon>Prymnesiophyceae</taxon>
        <taxon>Prymnesiales</taxon>
        <taxon>Prymnesiaceae</taxon>
        <taxon>Prymnesium</taxon>
    </lineage>
</organism>
<reference evidence="1 2" key="1">
    <citation type="journal article" date="2024" name="Science">
        <title>Giant polyketide synthase enzymes in the biosynthesis of giant marine polyether toxins.</title>
        <authorList>
            <person name="Fallon T.R."/>
            <person name="Shende V.V."/>
            <person name="Wierzbicki I.H."/>
            <person name="Pendleton A.L."/>
            <person name="Watervoot N.F."/>
            <person name="Auber R.P."/>
            <person name="Gonzalez D.J."/>
            <person name="Wisecaver J.H."/>
            <person name="Moore B.S."/>
        </authorList>
    </citation>
    <scope>NUCLEOTIDE SEQUENCE [LARGE SCALE GENOMIC DNA]</scope>
    <source>
        <strain evidence="1 2">12B1</strain>
    </source>
</reference>
<proteinExistence type="predicted"/>
<accession>A0AB34IQZ1</accession>
<evidence type="ECO:0008006" key="3">
    <source>
        <dbReference type="Google" id="ProtNLM"/>
    </source>
</evidence>
<keyword evidence="2" id="KW-1185">Reference proteome</keyword>
<dbReference type="Proteomes" id="UP001515480">
    <property type="component" value="Unassembled WGS sequence"/>
</dbReference>
<evidence type="ECO:0000313" key="2">
    <source>
        <dbReference type="Proteomes" id="UP001515480"/>
    </source>
</evidence>
<evidence type="ECO:0000313" key="1">
    <source>
        <dbReference type="EMBL" id="KAL1503837.1"/>
    </source>
</evidence>
<name>A0AB34IQZ1_PRYPA</name>
<dbReference type="GO" id="GO:0003700">
    <property type="term" value="F:DNA-binding transcription factor activity"/>
    <property type="evidence" value="ECO:0007669"/>
    <property type="project" value="InterPro"/>
</dbReference>
<dbReference type="InterPro" id="IPR036955">
    <property type="entry name" value="AP2/ERF_dom_sf"/>
</dbReference>
<comment type="caution">
    <text evidence="1">The sequence shown here is derived from an EMBL/GenBank/DDBJ whole genome shotgun (WGS) entry which is preliminary data.</text>
</comment>